<evidence type="ECO:0000256" key="1">
    <source>
        <dbReference type="SAM" id="MobiDB-lite"/>
    </source>
</evidence>
<sequence>MSKNFQDPILKLWCDFFIDKKSNSSVSSSLKAPLYDLILQLKNSQNLYRKEKIFPKDNVDDYKSYLSSLFQLDKKISDEEYQVFFFLHDKFQLFQEVFQKILPFFIRGIIHYFYLLEKTCQRYKNENQLDKTIDLSIMDDKFTTTFFRLFLYSTALSDLWNAFDSFFIMNYPTCYTIDPKESFILKNDANLKFRSFDSSVFREIILCTANISEFQLTVNYFLLLLSNIDKLNTNEFLNINTFCNTMIQKYINTFFKVSYPSSQNEIIDDFFKLIHNLYIGKKEEKRIIFSSNEDENNENDNNGNLDLFDSKVQSISLISTMISQIIQNFQNCRDHLMECNFLQYLIHYSIWSFENSGFLHILFKKNSNFSRDSLDLNQKNSQIVTLIDDSTQISKFEFSSKFTLKDLELAHFEKNAQYSVVPDEAKKAICVIKLFVNIPNNNNLISHLISEANELINSYANNDINTNFQNMQKQFNIVNTDDDLIDINLFISTLILVICETLRDISDKEQILLDFSQICFFINDFLFERNSKRNCNNQASYFNNDNIIKTDNNDNDNNTNNNLHINDNSKIDSVNNEEDINFNSNIIKNATEDKNNNDNSNNKNDIIDYASFELISSNANSNFLKFVRNSLYATLLNLPQSFLPQIIDVFSGLIVGSKISICDEIIIFLIQLMNAKKDDFFSNFHTNLFILPLISYGSLLHGNTSEMKRFYYFLYNLLSDSRIINEFFEKKFFVIFIFNKFYDNELSEYLVNFLSPMNLLTSKKAVKNLTNHFLINSIQSLTKIEGDIENLKEHSKSDIEIIEKSFLHINLIFYNYFYFHKKSSIIACKKTKLIDEIDKCLSVIQTNENFYSILQLIYSLQYYSNNNQIIKEFFNDQIDFKSIYQKDFIVFSKLELNSTLKKMLGTFSFGFQHKNIFEMIESAPTKVIPIKNIESLWMIHNILKYNIELHDNFFNYIEKVIDDLFYNQIQLSNSQFLQNCLNYICKSESSINDILLKIVSHVLIWNFPSNLLSPKLSFNKGNFLNILKNCITKNSFNFPSNFAYLSVSNDNEEDEEDVNEKNKGILFGTFHQFTYQFTLTFSFRFESVVSDEYVIFNEIDNKFSIQISKEKSIQFFENNSIILNGDKTVNNFFLTEKEWHRIVISVTYSKVSVTVDGENAFSNDNKPIQLRSTFLSKNFSFIIGQKFDGLICDVQFLNATNYSESDLQKISKFEISNENRIHNSIGTFRPYINDFGQNLFYDPKYPQLLFFYEGRILLERNNLFKQLDENDIILCIFSNLDDSKILKKTLKILLKFDSIESFNFEDHVFPDDDSFLRFVFLLNDNIALFNNELFETCFKLFEKIQSIKKKQIFVSEFLFNLIAWKSHFADIYNRLIMNILPNLVKQTNSNSNVISSVSISSIFNAIENEESDLNKSFLFELLFSFLNKHLTLLNDQKRTQFESPKKIILNKLNGLFKNDSYCISDDALNLSFFNEEVINSDMEMDHLLIELTRFVEYGKDDLVSEFILRLFGLRATQTNTITVLEMMNVNCQKIIFKKFIDLFFSSSSLPFNIDTNSFYKLVSCVTEDIDKADILFGVLICLSSSQRLKLIDFKSSFEIYQLISELLIRDSNFDLKKVFFIFWSIILTFENDLNLDKICQILLKFESSEIVSYFALMLHLSHFKDWKSLIDKLMHSIISMLTNNLKKKKFSKMSEKLIEIFIDLTITISMVTNLNGVTDDNDANLLNLMDLSRCDESFKIFNSFGLDKIKNGLNSCSKEVLQFASAVEKYEGIHYNENLVLFIALAVCAANSGGDSSTETGLINALTAIIAKNGSAASEEYFRHIYRILRKLAAPQQLVSEMMNSFPQFSLIAAENQKTEKNPNSTENNTDTTENNSNSNTTENNSNSNTTENNSNSNTTENNSNSNTTENNSNSNTTENNSNSNTTENNSNSNKIENNSNANSNENNSNTISNENNSNARENDSVTNSYEKYTNTTESNSNTNNSSNADTTENDTNANKKPDSEPIDNEKLIAGNQAADYEDDLIKNLILKVLSDSLDAVCAASTFYIKRDFGRTSPDCDTGLRSLCNIEKSKCYLRSFQTHVQQTSDHEMSSGTHEFTVFSENYVPLLLTRKNPFTSVIEKDCKSDSKMRNNGRSSFVMEEVIFHFQGTKKKCHLFYDSARNSSFIVGGIEIQNSDVNFIVKHALNSIEFFLIDGFQFIIEFYLEKESIDMNPLFINSFNELSSSLINQKISNSSLSLIEIIILLNFLNGRSFNLIDNLPVVNDTLISQFILKNNEQNNINDAIIRNWAQNFFKLDQTINLNSISNNENTKIVGINRCIGILSSPISFFSICNKKVFCVDNDNTLRGASIILPPRVPKATIQIFNSNNLFDAIKKDIQSGNKHYQINSENNSFSSHCNAFYVININQVSNNCVNEFFVAASFNEFSGIFIYLIKMSKLLFIKSIKLNDNVKHITGTQNYFVFISKNSNKVHLIKIYSQNNSNSGESTSIDHSYFASHSSEVSIISVSKNFIVSIDIERNVCLTIISSLQTVATFTMDNIPKKVFLSNSPNCHIISLVNNYNENGKEEYKIISLDLNGKIIWEYKRDENNGKQEKITNMVLLNDVKNSNIIIGLIINNSIIECRRLTETKLLKNNEKIQIKNDDFEVILNSLSKDNISLIHYDEDLNLLGYIDVKNTLNGLFFEYKISSVKV</sequence>
<evidence type="ECO:0000313" key="4">
    <source>
        <dbReference type="Proteomes" id="UP001470230"/>
    </source>
</evidence>
<dbReference type="EMBL" id="JAPFFF010000336">
    <property type="protein sequence ID" value="KAK8834699.1"/>
    <property type="molecule type" value="Genomic_DNA"/>
</dbReference>
<name>A0ABR2IKG7_9EUKA</name>
<feature type="compositionally biased region" description="Low complexity" evidence="1">
    <location>
        <begin position="1974"/>
        <end position="1997"/>
    </location>
</feature>
<dbReference type="Gene3D" id="2.60.120.200">
    <property type="match status" value="1"/>
</dbReference>
<reference evidence="3 4" key="1">
    <citation type="submission" date="2024-04" db="EMBL/GenBank/DDBJ databases">
        <title>Tritrichomonas musculus Genome.</title>
        <authorList>
            <person name="Alves-Ferreira E."/>
            <person name="Grigg M."/>
            <person name="Lorenzi H."/>
            <person name="Galac M."/>
        </authorList>
    </citation>
    <scope>NUCLEOTIDE SEQUENCE [LARGE SCALE GENOMIC DNA]</scope>
    <source>
        <strain evidence="3 4">EAF2021</strain>
    </source>
</reference>
<dbReference type="SUPFAM" id="SSF49899">
    <property type="entry name" value="Concanavalin A-like lectins/glucanases"/>
    <property type="match status" value="1"/>
</dbReference>
<feature type="compositionally biased region" description="Low complexity" evidence="1">
    <location>
        <begin position="1864"/>
        <end position="1959"/>
    </location>
</feature>
<feature type="region of interest" description="Disordered" evidence="1">
    <location>
        <begin position="549"/>
        <end position="570"/>
    </location>
</feature>
<dbReference type="EMBL" id="JAPFFF010000017">
    <property type="protein sequence ID" value="KAK8863712.1"/>
    <property type="molecule type" value="Genomic_DNA"/>
</dbReference>
<evidence type="ECO:0008006" key="5">
    <source>
        <dbReference type="Google" id="ProtNLM"/>
    </source>
</evidence>
<keyword evidence="4" id="KW-1185">Reference proteome</keyword>
<organism evidence="3 4">
    <name type="scientific">Tritrichomonas musculus</name>
    <dbReference type="NCBI Taxonomy" id="1915356"/>
    <lineage>
        <taxon>Eukaryota</taxon>
        <taxon>Metamonada</taxon>
        <taxon>Parabasalia</taxon>
        <taxon>Tritrichomonadida</taxon>
        <taxon>Tritrichomonadidae</taxon>
        <taxon>Tritrichomonas</taxon>
    </lineage>
</organism>
<proteinExistence type="predicted"/>
<comment type="caution">
    <text evidence="3">The sequence shown here is derived from an EMBL/GenBank/DDBJ whole genome shotgun (WGS) entry which is preliminary data.</text>
</comment>
<protein>
    <recommendedName>
        <fullName evidence="5">BEACH domain-containing protein</fullName>
    </recommendedName>
</protein>
<dbReference type="InterPro" id="IPR013320">
    <property type="entry name" value="ConA-like_dom_sf"/>
</dbReference>
<evidence type="ECO:0000313" key="3">
    <source>
        <dbReference type="EMBL" id="KAK8863712.1"/>
    </source>
</evidence>
<feature type="compositionally biased region" description="Low complexity" evidence="1">
    <location>
        <begin position="549"/>
        <end position="568"/>
    </location>
</feature>
<dbReference type="PANTHER" id="PTHR37458">
    <property type="entry name" value="THISBE"/>
    <property type="match status" value="1"/>
</dbReference>
<feature type="region of interest" description="Disordered" evidence="1">
    <location>
        <begin position="1858"/>
        <end position="2009"/>
    </location>
</feature>
<dbReference type="PANTHER" id="PTHR37458:SF1">
    <property type="entry name" value="THISBE"/>
    <property type="match status" value="1"/>
</dbReference>
<evidence type="ECO:0000313" key="2">
    <source>
        <dbReference type="EMBL" id="KAK8834699.1"/>
    </source>
</evidence>
<feature type="compositionally biased region" description="Basic and acidic residues" evidence="1">
    <location>
        <begin position="1998"/>
        <end position="2009"/>
    </location>
</feature>
<accession>A0ABR2IKG7</accession>
<gene>
    <name evidence="3" type="ORF">M9Y10_011402</name>
    <name evidence="2" type="ORF">M9Y10_026147</name>
</gene>
<dbReference type="Proteomes" id="UP001470230">
    <property type="component" value="Unassembled WGS sequence"/>
</dbReference>